<dbReference type="InterPro" id="IPR000421">
    <property type="entry name" value="FA58C"/>
</dbReference>
<evidence type="ECO:0000256" key="10">
    <source>
        <dbReference type="ARBA" id="ARBA00023170"/>
    </source>
</evidence>
<evidence type="ECO:0000259" key="15">
    <source>
        <dbReference type="PROSITE" id="PS50022"/>
    </source>
</evidence>
<evidence type="ECO:0000256" key="14">
    <source>
        <dbReference type="SAM" id="Phobius"/>
    </source>
</evidence>
<dbReference type="SUPFAM" id="SSF49785">
    <property type="entry name" value="Galactose-binding domain-like"/>
    <property type="match status" value="1"/>
</dbReference>
<reference evidence="17" key="1">
    <citation type="submission" date="2023-01" db="EMBL/GenBank/DDBJ databases">
        <title>Key to firefly adult light organ development and bioluminescence: homeobox transcription factors regulate luciferase expression and transportation to peroxisome.</title>
        <authorList>
            <person name="Fu X."/>
        </authorList>
    </citation>
    <scope>NUCLEOTIDE SEQUENCE [LARGE SCALE GENOMIC DNA]</scope>
</reference>
<evidence type="ECO:0000256" key="7">
    <source>
        <dbReference type="ARBA" id="ARBA00022989"/>
    </source>
</evidence>
<feature type="region of interest" description="Disordered" evidence="13">
    <location>
        <begin position="105"/>
        <end position="130"/>
    </location>
</feature>
<sequence length="755" mass="85811">MVENARSSDLPDIVAANQSKIIVECAGDIEIKTVTADLEPQILLKKIRSCTIRSKMFLHQTLERLSFAILLLCLSTTANNELSQCTIPLGMESGAIKDEDITASSSFDSGNVGPQHGRVRTETNGGAWCPQTPATAEPEEWLQIDLHTIHVISSVGTQGRFGNGQGVEYTEAFMLEYWRPRLSKWIRYRTFTGEEVLQGNINTYLESKTQLEPPIWATKIRFLPYSYHRRTVCMRVELYGCRWTDGIISYSMPQGDKRSPNWEFYDTVYDGYWDGGKLKDGLGLLTDGHTGPDDFKQTFYEHSQGWVGWRNDTREQRFVEITFEFDTIRDFTAVHIFSNNQFTKDVQVFSKADVMFSIGGRRYKGEPITYDYIEDHIFESPRNVSIKLHHRVGKFVTLRLFFASRWMLVSEITFDSDAVKGNFTEEEEDIQESIQRANPTYITEVNRKHQVTAVDSSSDMGQYLGIVAGLLSVLTILVVSVVVFIIIQQRRHKHATAQTQVQNNSEKTALYCEPSMGRLNISPSYADVRDPEYAVPLQSQSRPVPNLQNIFPKPPPVPPAPERYYAATEICNSRFVPPSPPLSTPPLASRNCQECNEDTSNLDSNKSMILKSKFNEIHAVEDQINLFNKEEIDDNNHDESESSTDSLDNSSTDSEKDFITEQEDVVSNYSFETDKSLKHSEFCVSEKRLVDINYFLNQLKGLKHDGHLDSDLINSGIYDRIKVINRRLATNAYSLLHDVNTNPAECYNSIVAVKE</sequence>
<evidence type="ECO:0000256" key="11">
    <source>
        <dbReference type="ARBA" id="ARBA00023180"/>
    </source>
</evidence>
<evidence type="ECO:0000313" key="17">
    <source>
        <dbReference type="Proteomes" id="UP001353858"/>
    </source>
</evidence>
<dbReference type="InterPro" id="IPR048525">
    <property type="entry name" value="DDR1-2_DS-like"/>
</dbReference>
<organism evidence="16 17">
    <name type="scientific">Aquatica leii</name>
    <dbReference type="NCBI Taxonomy" id="1421715"/>
    <lineage>
        <taxon>Eukaryota</taxon>
        <taxon>Metazoa</taxon>
        <taxon>Ecdysozoa</taxon>
        <taxon>Arthropoda</taxon>
        <taxon>Hexapoda</taxon>
        <taxon>Insecta</taxon>
        <taxon>Pterygota</taxon>
        <taxon>Neoptera</taxon>
        <taxon>Endopterygota</taxon>
        <taxon>Coleoptera</taxon>
        <taxon>Polyphaga</taxon>
        <taxon>Elateriformia</taxon>
        <taxon>Elateroidea</taxon>
        <taxon>Lampyridae</taxon>
        <taxon>Luciolinae</taxon>
        <taxon>Aquatica</taxon>
    </lineage>
</organism>
<keyword evidence="8 14" id="KW-0472">Membrane</keyword>
<dbReference type="InterPro" id="IPR008979">
    <property type="entry name" value="Galactose-bd-like_sf"/>
</dbReference>
<dbReference type="PROSITE" id="PS01285">
    <property type="entry name" value="FA58C_1"/>
    <property type="match status" value="1"/>
</dbReference>
<evidence type="ECO:0000256" key="4">
    <source>
        <dbReference type="ARBA" id="ARBA00022729"/>
    </source>
</evidence>
<evidence type="ECO:0000256" key="5">
    <source>
        <dbReference type="ARBA" id="ARBA00022741"/>
    </source>
</evidence>
<dbReference type="PROSITE" id="PS01286">
    <property type="entry name" value="FA58C_2"/>
    <property type="match status" value="1"/>
</dbReference>
<dbReference type="Proteomes" id="UP001353858">
    <property type="component" value="Unassembled WGS sequence"/>
</dbReference>
<keyword evidence="7 14" id="KW-1133">Transmembrane helix</keyword>
<dbReference type="PROSITE" id="PS50022">
    <property type="entry name" value="FA58C_3"/>
    <property type="match status" value="1"/>
</dbReference>
<keyword evidence="2" id="KW-1003">Cell membrane</keyword>
<dbReference type="Pfam" id="PF00754">
    <property type="entry name" value="F5_F8_type_C"/>
    <property type="match status" value="1"/>
</dbReference>
<evidence type="ECO:0000256" key="9">
    <source>
        <dbReference type="ARBA" id="ARBA00023157"/>
    </source>
</evidence>
<evidence type="ECO:0000256" key="12">
    <source>
        <dbReference type="ARBA" id="ARBA00061639"/>
    </source>
</evidence>
<evidence type="ECO:0000256" key="13">
    <source>
        <dbReference type="SAM" id="MobiDB-lite"/>
    </source>
</evidence>
<dbReference type="Gene3D" id="2.60.120.1190">
    <property type="match status" value="1"/>
</dbReference>
<evidence type="ECO:0000256" key="3">
    <source>
        <dbReference type="ARBA" id="ARBA00022692"/>
    </source>
</evidence>
<comment type="caution">
    <text evidence="16">The sequence shown here is derived from an EMBL/GenBank/DDBJ whole genome shotgun (WGS) entry which is preliminary data.</text>
</comment>
<proteinExistence type="inferred from homology"/>
<evidence type="ECO:0000256" key="6">
    <source>
        <dbReference type="ARBA" id="ARBA00022840"/>
    </source>
</evidence>
<dbReference type="GO" id="GO:0048680">
    <property type="term" value="P:positive regulation of axon regeneration"/>
    <property type="evidence" value="ECO:0007669"/>
    <property type="project" value="UniProtKB-ARBA"/>
</dbReference>
<evidence type="ECO:0000256" key="2">
    <source>
        <dbReference type="ARBA" id="ARBA00022475"/>
    </source>
</evidence>
<dbReference type="PANTHER" id="PTHR24543">
    <property type="entry name" value="MULTICOPPER OXIDASE-RELATED"/>
    <property type="match status" value="1"/>
</dbReference>
<keyword evidence="4" id="KW-0732">Signal</keyword>
<dbReference type="Pfam" id="PF21114">
    <property type="entry name" value="DDR1-2_DS-like"/>
    <property type="match status" value="1"/>
</dbReference>
<feature type="region of interest" description="Disordered" evidence="13">
    <location>
        <begin position="634"/>
        <end position="659"/>
    </location>
</feature>
<feature type="compositionally biased region" description="Low complexity" evidence="13">
    <location>
        <begin position="643"/>
        <end position="652"/>
    </location>
</feature>
<dbReference type="GO" id="GO:0005886">
    <property type="term" value="C:plasma membrane"/>
    <property type="evidence" value="ECO:0007669"/>
    <property type="project" value="UniProtKB-SubCell"/>
</dbReference>
<dbReference type="Gene3D" id="2.60.120.260">
    <property type="entry name" value="Galactose-binding domain-like"/>
    <property type="match status" value="1"/>
</dbReference>
<name>A0AAN7P642_9COLE</name>
<dbReference type="GO" id="GO:0005524">
    <property type="term" value="F:ATP binding"/>
    <property type="evidence" value="ECO:0007669"/>
    <property type="project" value="UniProtKB-KW"/>
</dbReference>
<comment type="subcellular location">
    <subcellularLocation>
        <location evidence="1">Cell membrane</location>
        <topology evidence="1">Single-pass type I membrane protein</topology>
    </subcellularLocation>
</comment>
<dbReference type="CDD" id="cd00057">
    <property type="entry name" value="FA58C"/>
    <property type="match status" value="1"/>
</dbReference>
<protein>
    <recommendedName>
        <fullName evidence="15">F5/8 type C domain-containing protein</fullName>
    </recommendedName>
</protein>
<keyword evidence="9" id="KW-1015">Disulfide bond</keyword>
<dbReference type="PANTHER" id="PTHR24543:SF291">
    <property type="entry name" value="SMOKE ALARM, ISOFORM D"/>
    <property type="match status" value="1"/>
</dbReference>
<keyword evidence="10" id="KW-0675">Receptor</keyword>
<gene>
    <name evidence="16" type="ORF">RN001_010195</name>
</gene>
<dbReference type="EMBL" id="JARPUR010000004">
    <property type="protein sequence ID" value="KAK4877689.1"/>
    <property type="molecule type" value="Genomic_DNA"/>
</dbReference>
<keyword evidence="11" id="KW-0325">Glycoprotein</keyword>
<feature type="domain" description="F5/8 type C" evidence="15">
    <location>
        <begin position="85"/>
        <end position="241"/>
    </location>
</feature>
<keyword evidence="3 14" id="KW-0812">Transmembrane</keyword>
<dbReference type="AlphaFoldDB" id="A0AAN7P642"/>
<keyword evidence="6" id="KW-0067">ATP-binding</keyword>
<feature type="transmembrane region" description="Helical" evidence="14">
    <location>
        <begin position="463"/>
        <end position="487"/>
    </location>
</feature>
<evidence type="ECO:0000313" key="16">
    <source>
        <dbReference type="EMBL" id="KAK4877689.1"/>
    </source>
</evidence>
<keyword evidence="17" id="KW-1185">Reference proteome</keyword>
<evidence type="ECO:0000256" key="1">
    <source>
        <dbReference type="ARBA" id="ARBA00004251"/>
    </source>
</evidence>
<keyword evidence="5" id="KW-0547">Nucleotide-binding</keyword>
<evidence type="ECO:0000256" key="8">
    <source>
        <dbReference type="ARBA" id="ARBA00023136"/>
    </source>
</evidence>
<comment type="similarity">
    <text evidence="12">Belongs to the protein kinase superfamily. Tyr protein kinase family. Insulin receptor subfamily.</text>
</comment>
<dbReference type="SMART" id="SM00231">
    <property type="entry name" value="FA58C"/>
    <property type="match status" value="1"/>
</dbReference>
<dbReference type="FunFam" id="2.60.120.260:FF:000007">
    <property type="entry name" value="Discoidin domain receptor tyrosine kinase 1"/>
    <property type="match status" value="1"/>
</dbReference>
<accession>A0AAN7P642</accession>